<accession>A0A8J7C207</accession>
<feature type="transmembrane region" description="Helical" evidence="1">
    <location>
        <begin position="40"/>
        <end position="65"/>
    </location>
</feature>
<name>A0A8J7C207_9BACT</name>
<gene>
    <name evidence="2" type="ORF">IFK94_00605</name>
</gene>
<evidence type="ECO:0000256" key="1">
    <source>
        <dbReference type="SAM" id="Phobius"/>
    </source>
</evidence>
<protein>
    <submittedName>
        <fullName evidence="2">Uncharacterized protein</fullName>
    </submittedName>
</protein>
<keyword evidence="1" id="KW-0812">Transmembrane</keyword>
<sequence>MGRSLQTIGGILLVGAAWLFVAESFGWVPASVADAWGLKVLLAGAVCFGGGLFLTVATPFTRWLAGTRCVRCRQRIERGQTYCMDHLREALNEYRDQKNIGYQSR</sequence>
<comment type="caution">
    <text evidence="2">The sequence shown here is derived from an EMBL/GenBank/DDBJ whole genome shotgun (WGS) entry which is preliminary data.</text>
</comment>
<keyword evidence="1" id="KW-1133">Transmembrane helix</keyword>
<reference evidence="2 3" key="1">
    <citation type="submission" date="2020-08" db="EMBL/GenBank/DDBJ databases">
        <title>Acidobacteriota in marine sediments use diverse sulfur dissimilation pathways.</title>
        <authorList>
            <person name="Wasmund K."/>
        </authorList>
    </citation>
    <scope>NUCLEOTIDE SEQUENCE [LARGE SCALE GENOMIC DNA]</scope>
    <source>
        <strain evidence="2">MAG AM4</strain>
    </source>
</reference>
<dbReference type="Proteomes" id="UP000648239">
    <property type="component" value="Unassembled WGS sequence"/>
</dbReference>
<keyword evidence="1" id="KW-0472">Membrane</keyword>
<organism evidence="2 3">
    <name type="scientific">Candidatus Polarisedimenticola svalbardensis</name>
    <dbReference type="NCBI Taxonomy" id="2886004"/>
    <lineage>
        <taxon>Bacteria</taxon>
        <taxon>Pseudomonadati</taxon>
        <taxon>Acidobacteriota</taxon>
        <taxon>Candidatus Polarisedimenticolia</taxon>
        <taxon>Candidatus Polarisedimenticolales</taxon>
        <taxon>Candidatus Polarisedimenticolaceae</taxon>
        <taxon>Candidatus Polarisedimenticola</taxon>
    </lineage>
</organism>
<evidence type="ECO:0000313" key="2">
    <source>
        <dbReference type="EMBL" id="MBD3866601.1"/>
    </source>
</evidence>
<evidence type="ECO:0000313" key="3">
    <source>
        <dbReference type="Proteomes" id="UP000648239"/>
    </source>
</evidence>
<dbReference type="EMBL" id="JACXWD010000001">
    <property type="protein sequence ID" value="MBD3866601.1"/>
    <property type="molecule type" value="Genomic_DNA"/>
</dbReference>
<feature type="transmembrane region" description="Helical" evidence="1">
    <location>
        <begin position="7"/>
        <end position="28"/>
    </location>
</feature>
<dbReference type="AlphaFoldDB" id="A0A8J7C207"/>
<proteinExistence type="predicted"/>